<evidence type="ECO:0000313" key="2">
    <source>
        <dbReference type="EMBL" id="TNN32832.1"/>
    </source>
</evidence>
<accession>A0A4Z2EX55</accession>
<feature type="region of interest" description="Disordered" evidence="1">
    <location>
        <begin position="1"/>
        <end position="37"/>
    </location>
</feature>
<reference evidence="2 3" key="1">
    <citation type="submission" date="2019-03" db="EMBL/GenBank/DDBJ databases">
        <title>First draft genome of Liparis tanakae, snailfish: a comprehensive survey of snailfish specific genes.</title>
        <authorList>
            <person name="Kim W."/>
            <person name="Song I."/>
            <person name="Jeong J.-H."/>
            <person name="Kim D."/>
            <person name="Kim S."/>
            <person name="Ryu S."/>
            <person name="Song J.Y."/>
            <person name="Lee S.K."/>
        </authorList>
    </citation>
    <scope>NUCLEOTIDE SEQUENCE [LARGE SCALE GENOMIC DNA]</scope>
    <source>
        <tissue evidence="2">Muscle</tissue>
    </source>
</reference>
<evidence type="ECO:0000256" key="1">
    <source>
        <dbReference type="SAM" id="MobiDB-lite"/>
    </source>
</evidence>
<gene>
    <name evidence="2" type="ORF">EYF80_057002</name>
</gene>
<sequence length="48" mass="5555">MRSSLHSGRRRTHHGARKRPPDAIHNFIDNPGQKQTSHDACEFCHRHA</sequence>
<evidence type="ECO:0000313" key="3">
    <source>
        <dbReference type="Proteomes" id="UP000314294"/>
    </source>
</evidence>
<keyword evidence="3" id="KW-1185">Reference proteome</keyword>
<dbReference type="EMBL" id="SRLO01002476">
    <property type="protein sequence ID" value="TNN32832.1"/>
    <property type="molecule type" value="Genomic_DNA"/>
</dbReference>
<feature type="compositionally biased region" description="Basic residues" evidence="1">
    <location>
        <begin position="7"/>
        <end position="18"/>
    </location>
</feature>
<protein>
    <submittedName>
        <fullName evidence="2">Uncharacterized protein</fullName>
    </submittedName>
</protein>
<proteinExistence type="predicted"/>
<organism evidence="2 3">
    <name type="scientific">Liparis tanakae</name>
    <name type="common">Tanaka's snailfish</name>
    <dbReference type="NCBI Taxonomy" id="230148"/>
    <lineage>
        <taxon>Eukaryota</taxon>
        <taxon>Metazoa</taxon>
        <taxon>Chordata</taxon>
        <taxon>Craniata</taxon>
        <taxon>Vertebrata</taxon>
        <taxon>Euteleostomi</taxon>
        <taxon>Actinopterygii</taxon>
        <taxon>Neopterygii</taxon>
        <taxon>Teleostei</taxon>
        <taxon>Neoteleostei</taxon>
        <taxon>Acanthomorphata</taxon>
        <taxon>Eupercaria</taxon>
        <taxon>Perciformes</taxon>
        <taxon>Cottioidei</taxon>
        <taxon>Cottales</taxon>
        <taxon>Liparidae</taxon>
        <taxon>Liparis</taxon>
    </lineage>
</organism>
<comment type="caution">
    <text evidence="2">The sequence shown here is derived from an EMBL/GenBank/DDBJ whole genome shotgun (WGS) entry which is preliminary data.</text>
</comment>
<dbReference type="Proteomes" id="UP000314294">
    <property type="component" value="Unassembled WGS sequence"/>
</dbReference>
<name>A0A4Z2EX55_9TELE</name>
<dbReference type="AlphaFoldDB" id="A0A4Z2EX55"/>